<feature type="transmembrane region" description="Helical" evidence="1">
    <location>
        <begin position="122"/>
        <end position="153"/>
    </location>
</feature>
<dbReference type="Proteomes" id="UP000319219">
    <property type="component" value="Unassembled WGS sequence"/>
</dbReference>
<dbReference type="InterPro" id="IPR007563">
    <property type="entry name" value="DUF554"/>
</dbReference>
<evidence type="ECO:0000256" key="1">
    <source>
        <dbReference type="SAM" id="Phobius"/>
    </source>
</evidence>
<name>A0ABY3B7X2_9BACL</name>
<sequence>MIGTIVNVATINIGSLAGSIFKKGLKESYQDILMQAMGLVAAALGINAIATYMPQSQYPMLFIVSLALGGVIGQKLELEQRFKNVVTKISKGNLVEGLSTAILLFCLGTMSILGLIESALDGITSIVLASTFGIGIIWSAVVLFCWQGSLYLLANVLSNFITSELLTETSIVGGVLIFCAGLSVLGIRNFKTINLIPALLIPVIFIALKSTIGF</sequence>
<dbReference type="Pfam" id="PF04474">
    <property type="entry name" value="DUF554"/>
    <property type="match status" value="1"/>
</dbReference>
<feature type="transmembrane region" description="Helical" evidence="1">
    <location>
        <begin position="94"/>
        <end position="116"/>
    </location>
</feature>
<reference evidence="2 3" key="1">
    <citation type="submission" date="2019-07" db="EMBL/GenBank/DDBJ databases">
        <title>Paenibacillus ottowii sp. nov. isolated from a fermentation system processing bovine manure.</title>
        <authorList>
            <person name="Velazquez L.F."/>
            <person name="Rajbanshi S."/>
            <person name="Guan S."/>
            <person name="Hinchee M."/>
            <person name="Welsh A."/>
        </authorList>
    </citation>
    <scope>NUCLEOTIDE SEQUENCE [LARGE SCALE GENOMIC DNA]</scope>
    <source>
        <strain evidence="2 3">MS2379</strain>
    </source>
</reference>
<keyword evidence="1" id="KW-0472">Membrane</keyword>
<evidence type="ECO:0000313" key="3">
    <source>
        <dbReference type="Proteomes" id="UP000319219"/>
    </source>
</evidence>
<evidence type="ECO:0000313" key="2">
    <source>
        <dbReference type="EMBL" id="TQS00014.1"/>
    </source>
</evidence>
<dbReference type="EMBL" id="VIJZ01000002">
    <property type="protein sequence ID" value="TQS00014.1"/>
    <property type="molecule type" value="Genomic_DNA"/>
</dbReference>
<gene>
    <name evidence="2" type="ORF">FKV70_04300</name>
</gene>
<keyword evidence="3" id="KW-1185">Reference proteome</keyword>
<keyword evidence="1" id="KW-1133">Transmembrane helix</keyword>
<keyword evidence="1" id="KW-0812">Transmembrane</keyword>
<protein>
    <submittedName>
        <fullName evidence="2">DUF554 domain-containing protein</fullName>
    </submittedName>
</protein>
<feature type="transmembrane region" description="Helical" evidence="1">
    <location>
        <begin position="32"/>
        <end position="50"/>
    </location>
</feature>
<proteinExistence type="predicted"/>
<dbReference type="PANTHER" id="PTHR36111:SF2">
    <property type="entry name" value="INNER MEMBRANE PROTEIN"/>
    <property type="match status" value="1"/>
</dbReference>
<comment type="caution">
    <text evidence="2">The sequence shown here is derived from an EMBL/GenBank/DDBJ whole genome shotgun (WGS) entry which is preliminary data.</text>
</comment>
<dbReference type="PANTHER" id="PTHR36111">
    <property type="entry name" value="INNER MEMBRANE PROTEIN-RELATED"/>
    <property type="match status" value="1"/>
</dbReference>
<accession>A0ABY3B7X2</accession>
<feature type="transmembrane region" description="Helical" evidence="1">
    <location>
        <begin position="165"/>
        <end position="187"/>
    </location>
</feature>
<dbReference type="RefSeq" id="WP_142611942.1">
    <property type="nucleotide sequence ID" value="NZ_VIJZ01000002.1"/>
</dbReference>
<feature type="transmembrane region" description="Helical" evidence="1">
    <location>
        <begin position="193"/>
        <end position="212"/>
    </location>
</feature>
<organism evidence="2 3">
    <name type="scientific">Paenibacillus ottowii</name>
    <dbReference type="NCBI Taxonomy" id="2315729"/>
    <lineage>
        <taxon>Bacteria</taxon>
        <taxon>Bacillati</taxon>
        <taxon>Bacillota</taxon>
        <taxon>Bacilli</taxon>
        <taxon>Bacillales</taxon>
        <taxon>Paenibacillaceae</taxon>
        <taxon>Paenibacillus</taxon>
    </lineage>
</organism>